<feature type="compositionally biased region" description="Basic and acidic residues" evidence="1">
    <location>
        <begin position="115"/>
        <end position="127"/>
    </location>
</feature>
<dbReference type="PANTHER" id="PTHR16537:SF1">
    <property type="entry name" value="PROTEIN ZNRD2"/>
    <property type="match status" value="1"/>
</dbReference>
<feature type="compositionally biased region" description="Low complexity" evidence="1">
    <location>
        <begin position="62"/>
        <end position="72"/>
    </location>
</feature>
<dbReference type="InterPro" id="IPR051888">
    <property type="entry name" value="UPF0148_domain"/>
</dbReference>
<keyword evidence="3" id="KW-1185">Reference proteome</keyword>
<dbReference type="AlphaFoldDB" id="A0A1X2GZY4"/>
<comment type="caution">
    <text evidence="2">The sequence shown here is derived from an EMBL/GenBank/DDBJ whole genome shotgun (WGS) entry which is preliminary data.</text>
</comment>
<organism evidence="2 3">
    <name type="scientific">Syncephalastrum racemosum</name>
    <name type="common">Filamentous fungus</name>
    <dbReference type="NCBI Taxonomy" id="13706"/>
    <lineage>
        <taxon>Eukaryota</taxon>
        <taxon>Fungi</taxon>
        <taxon>Fungi incertae sedis</taxon>
        <taxon>Mucoromycota</taxon>
        <taxon>Mucoromycotina</taxon>
        <taxon>Mucoromycetes</taxon>
        <taxon>Mucorales</taxon>
        <taxon>Syncephalastraceae</taxon>
        <taxon>Syncephalastrum</taxon>
    </lineage>
</organism>
<dbReference type="OrthoDB" id="28939at2759"/>
<reference evidence="2 3" key="1">
    <citation type="submission" date="2016-07" db="EMBL/GenBank/DDBJ databases">
        <title>Pervasive Adenine N6-methylation of Active Genes in Fungi.</title>
        <authorList>
            <consortium name="DOE Joint Genome Institute"/>
            <person name="Mondo S.J."/>
            <person name="Dannebaum R.O."/>
            <person name="Kuo R.C."/>
            <person name="Labutti K."/>
            <person name="Haridas S."/>
            <person name="Kuo A."/>
            <person name="Salamov A."/>
            <person name="Ahrendt S.R."/>
            <person name="Lipzen A."/>
            <person name="Sullivan W."/>
            <person name="Andreopoulos W.B."/>
            <person name="Clum A."/>
            <person name="Lindquist E."/>
            <person name="Daum C."/>
            <person name="Ramamoorthy G.K."/>
            <person name="Gryganskyi A."/>
            <person name="Culley D."/>
            <person name="Magnuson J.K."/>
            <person name="James T.Y."/>
            <person name="O'Malley M.A."/>
            <person name="Stajich J.E."/>
            <person name="Spatafora J.W."/>
            <person name="Visel A."/>
            <person name="Grigoriev I.V."/>
        </authorList>
    </citation>
    <scope>NUCLEOTIDE SEQUENCE [LARGE SCALE GENOMIC DNA]</scope>
    <source>
        <strain evidence="2 3">NRRL 2496</strain>
    </source>
</reference>
<dbReference type="OMA" id="MLKGWIL"/>
<name>A0A1X2GZY4_SYNRA</name>
<sequence>MLQNPSTSNSDSAMSLLSTYMLQGWVMTNEKCKVPECYVPIMRSKDGSVHFCVTHDTLPTQSASSSSSSSSSKPAANIPTPEKDMTPPAKRGSISEEGEDSEEQPAKRTAVPNADEQRIARERREQSSRASELIGKRLLQRWALLNDVCPNPACYAIPLMRDPSKRMTCVICERVYLTEEQAAEEEKKKKKQASIAPPAPVAPVTPATPPVATPTSTPATAPAEPTRAAPVSVKQEVAPQTTARTHGSFFHADVYSGPIKRQLDALTAKLECESDPTKLKLLFEAITAGAVAIRTCAETEASLSH</sequence>
<dbReference type="Proteomes" id="UP000242180">
    <property type="component" value="Unassembled WGS sequence"/>
</dbReference>
<protein>
    <submittedName>
        <fullName evidence="2">Uncharacterized protein</fullName>
    </submittedName>
</protein>
<proteinExistence type="predicted"/>
<gene>
    <name evidence="2" type="ORF">BCR43DRAFT_528034</name>
</gene>
<feature type="compositionally biased region" description="Low complexity" evidence="1">
    <location>
        <begin position="213"/>
        <end position="231"/>
    </location>
</feature>
<dbReference type="InParanoid" id="A0A1X2GZY4"/>
<dbReference type="EMBL" id="MCGN01000012">
    <property type="protein sequence ID" value="ORY90373.1"/>
    <property type="molecule type" value="Genomic_DNA"/>
</dbReference>
<evidence type="ECO:0000313" key="3">
    <source>
        <dbReference type="Proteomes" id="UP000242180"/>
    </source>
</evidence>
<dbReference type="InterPro" id="IPR009563">
    <property type="entry name" value="SSSCA1"/>
</dbReference>
<feature type="region of interest" description="Disordered" evidence="1">
    <location>
        <begin position="59"/>
        <end position="131"/>
    </location>
</feature>
<evidence type="ECO:0000256" key="1">
    <source>
        <dbReference type="SAM" id="MobiDB-lite"/>
    </source>
</evidence>
<dbReference type="PANTHER" id="PTHR16537">
    <property type="entry name" value="SJOEGREN SYNDROME/SCLERODERMA AUTOANTIGEN 1"/>
    <property type="match status" value="1"/>
</dbReference>
<feature type="region of interest" description="Disordered" evidence="1">
    <location>
        <begin position="187"/>
        <end position="242"/>
    </location>
</feature>
<evidence type="ECO:0000313" key="2">
    <source>
        <dbReference type="EMBL" id="ORY90373.1"/>
    </source>
</evidence>
<dbReference type="STRING" id="13706.A0A1X2GZY4"/>
<dbReference type="Pfam" id="PF06677">
    <property type="entry name" value="Auto_anti-p27"/>
    <property type="match status" value="2"/>
</dbReference>
<feature type="compositionally biased region" description="Pro residues" evidence="1">
    <location>
        <begin position="197"/>
        <end position="212"/>
    </location>
</feature>
<accession>A0A1X2GZY4</accession>